<dbReference type="Gene3D" id="3.30.160.60">
    <property type="entry name" value="Classic Zinc Finger"/>
    <property type="match status" value="1"/>
</dbReference>
<sequence length="298" mass="36071">MFICHLCKKEFKSKQNLDVHFNRKFKCNIITPYKCNECNKYFKYNKNLLEHIIKQNCKNKVDINKYEKQKNSNKDELKIIFKSNLCNNKKIELINSLTNINNIKISIILEMNISTNEKIKLLNKLNYINDHKIYQNENKINNYNNINNIQLNNFGKEDISYLDNEYFRKIIMEQHIEKGYVQLIKDIYLNKEHPENNTIKIENLNNKYAHIYNEGNWNTILKYDLRQQIHLKNYTILKMHYNKLKGSMSYPKKEETRVFLARDDTDDPHMMYVIDKIILLFYNESIDDDKYKINKNII</sequence>
<reference evidence="2" key="1">
    <citation type="journal article" date="2020" name="Nature">
        <title>Giant virus diversity and host interactions through global metagenomics.</title>
        <authorList>
            <person name="Schulz F."/>
            <person name="Roux S."/>
            <person name="Paez-Espino D."/>
            <person name="Jungbluth S."/>
            <person name="Walsh D.A."/>
            <person name="Denef V.J."/>
            <person name="McMahon K.D."/>
            <person name="Konstantinidis K.T."/>
            <person name="Eloe-Fadrosh E.A."/>
            <person name="Kyrpides N.C."/>
            <person name="Woyke T."/>
        </authorList>
    </citation>
    <scope>NUCLEOTIDE SEQUENCE</scope>
    <source>
        <strain evidence="2">GVMAG-M-3300023179-4</strain>
    </source>
</reference>
<evidence type="ECO:0000259" key="1">
    <source>
        <dbReference type="PROSITE" id="PS50157"/>
    </source>
</evidence>
<feature type="domain" description="C2H2-type" evidence="1">
    <location>
        <begin position="33"/>
        <end position="51"/>
    </location>
</feature>
<dbReference type="PROSITE" id="PS50157">
    <property type="entry name" value="ZINC_FINGER_C2H2_2"/>
    <property type="match status" value="1"/>
</dbReference>
<evidence type="ECO:0000313" key="2">
    <source>
        <dbReference type="EMBL" id="QHT74186.1"/>
    </source>
</evidence>
<dbReference type="SUPFAM" id="SSF57667">
    <property type="entry name" value="beta-beta-alpha zinc fingers"/>
    <property type="match status" value="1"/>
</dbReference>
<proteinExistence type="predicted"/>
<accession>A0A6C0H1T6</accession>
<dbReference type="Pfam" id="PF00096">
    <property type="entry name" value="zf-C2H2"/>
    <property type="match status" value="1"/>
</dbReference>
<dbReference type="AlphaFoldDB" id="A0A6C0H1T6"/>
<dbReference type="Pfam" id="PF13912">
    <property type="entry name" value="zf-C2H2_6"/>
    <property type="match status" value="1"/>
</dbReference>
<name>A0A6C0H1T6_9ZZZZ</name>
<dbReference type="EMBL" id="MN739840">
    <property type="protein sequence ID" value="QHT74186.1"/>
    <property type="molecule type" value="Genomic_DNA"/>
</dbReference>
<dbReference type="InterPro" id="IPR013087">
    <property type="entry name" value="Znf_C2H2_type"/>
</dbReference>
<protein>
    <recommendedName>
        <fullName evidence="1">C2H2-type domain-containing protein</fullName>
    </recommendedName>
</protein>
<dbReference type="InterPro" id="IPR036236">
    <property type="entry name" value="Znf_C2H2_sf"/>
</dbReference>
<organism evidence="2">
    <name type="scientific">viral metagenome</name>
    <dbReference type="NCBI Taxonomy" id="1070528"/>
    <lineage>
        <taxon>unclassified sequences</taxon>
        <taxon>metagenomes</taxon>
        <taxon>organismal metagenomes</taxon>
    </lineage>
</organism>